<feature type="domain" description="AMP-dependent synthetase/ligase" evidence="1">
    <location>
        <begin position="47"/>
        <end position="217"/>
    </location>
</feature>
<dbReference type="RefSeq" id="WP_110334672.1">
    <property type="nucleotide sequence ID" value="NZ_JBHVKT010000011.1"/>
</dbReference>
<dbReference type="InterPro" id="IPR050237">
    <property type="entry name" value="ATP-dep_AMP-bd_enzyme"/>
</dbReference>
<feature type="domain" description="AMP-binding enzyme C-terminal" evidence="2">
    <location>
        <begin position="294"/>
        <end position="367"/>
    </location>
</feature>
<keyword evidence="4" id="KW-1185">Reference proteome</keyword>
<dbReference type="Gene3D" id="3.40.50.12780">
    <property type="entry name" value="N-terminal domain of ligase-like"/>
    <property type="match status" value="1"/>
</dbReference>
<reference evidence="3 4" key="1">
    <citation type="submission" date="2016-07" db="EMBL/GenBank/DDBJ databases">
        <title>Draft genome sequence of Prauserella sp. YIM 121212, isolated from alkaline soil.</title>
        <authorList>
            <person name="Ruckert C."/>
            <person name="Albersmeier A."/>
            <person name="Jiang C.-L."/>
            <person name="Jiang Y."/>
            <person name="Kalinowski J."/>
            <person name="Schneider O."/>
            <person name="Winkler A."/>
            <person name="Zotchev S.B."/>
        </authorList>
    </citation>
    <scope>NUCLEOTIDE SEQUENCE [LARGE SCALE GENOMIC DNA]</scope>
    <source>
        <strain evidence="3 4">YIM 121212</strain>
    </source>
</reference>
<accession>A0A318LT51</accession>
<dbReference type="InterPro" id="IPR025110">
    <property type="entry name" value="AMP-bd_C"/>
</dbReference>
<dbReference type="GO" id="GO:0016878">
    <property type="term" value="F:acid-thiol ligase activity"/>
    <property type="evidence" value="ECO:0007669"/>
    <property type="project" value="UniProtKB-ARBA"/>
</dbReference>
<dbReference type="Pfam" id="PF13193">
    <property type="entry name" value="AMP-binding_C"/>
    <property type="match status" value="1"/>
</dbReference>
<dbReference type="PANTHER" id="PTHR43767">
    <property type="entry name" value="LONG-CHAIN-FATTY-ACID--COA LIGASE"/>
    <property type="match status" value="1"/>
</dbReference>
<dbReference type="SUPFAM" id="SSF56801">
    <property type="entry name" value="Acetyl-CoA synthetase-like"/>
    <property type="match status" value="1"/>
</dbReference>
<dbReference type="InterPro" id="IPR000873">
    <property type="entry name" value="AMP-dep_synth/lig_dom"/>
</dbReference>
<organism evidence="3 4">
    <name type="scientific">Prauserella flavalba</name>
    <dbReference type="NCBI Taxonomy" id="1477506"/>
    <lineage>
        <taxon>Bacteria</taxon>
        <taxon>Bacillati</taxon>
        <taxon>Actinomycetota</taxon>
        <taxon>Actinomycetes</taxon>
        <taxon>Pseudonocardiales</taxon>
        <taxon>Pseudonocardiaceae</taxon>
        <taxon>Prauserella</taxon>
    </lineage>
</organism>
<dbReference type="InterPro" id="IPR042099">
    <property type="entry name" value="ANL_N_sf"/>
</dbReference>
<proteinExistence type="predicted"/>
<evidence type="ECO:0000259" key="1">
    <source>
        <dbReference type="Pfam" id="PF00501"/>
    </source>
</evidence>
<gene>
    <name evidence="3" type="ORF">BA062_04070</name>
</gene>
<dbReference type="InterPro" id="IPR045851">
    <property type="entry name" value="AMP-bd_C_sf"/>
</dbReference>
<dbReference type="Proteomes" id="UP000247892">
    <property type="component" value="Unassembled WGS sequence"/>
</dbReference>
<dbReference type="OrthoDB" id="9803968at2"/>
<dbReference type="Gene3D" id="3.30.300.30">
    <property type="match status" value="1"/>
</dbReference>
<protein>
    <submittedName>
        <fullName evidence="3">AMP-dependent synthetase</fullName>
    </submittedName>
</protein>
<dbReference type="EMBL" id="MASU01000002">
    <property type="protein sequence ID" value="PXY37797.1"/>
    <property type="molecule type" value="Genomic_DNA"/>
</dbReference>
<dbReference type="PANTHER" id="PTHR43767:SF1">
    <property type="entry name" value="NONRIBOSOMAL PEPTIDE SYNTHASE PES1 (EUROFUNG)-RELATED"/>
    <property type="match status" value="1"/>
</dbReference>
<evidence type="ECO:0000259" key="2">
    <source>
        <dbReference type="Pfam" id="PF13193"/>
    </source>
</evidence>
<dbReference type="InterPro" id="IPR020845">
    <property type="entry name" value="AMP-binding_CS"/>
</dbReference>
<dbReference type="Pfam" id="PF00501">
    <property type="entry name" value="AMP-binding"/>
    <property type="match status" value="1"/>
</dbReference>
<dbReference type="PROSITE" id="PS00455">
    <property type="entry name" value="AMP_BINDING"/>
    <property type="match status" value="1"/>
</dbReference>
<dbReference type="AlphaFoldDB" id="A0A318LT51"/>
<sequence length="379" mass="38498">MRVVWTGGDPASVGELRAAVLAALDGGPAVLPLDPRNPAARDLVAAMEPETPVEPGTAVIIPTSGSTGGPKGVLLSAKALLASAHATHARLGGPGRWLLATPANYVGGLQVLVRAHVAGSEPVVLDTSGGFDPAAFAEAAAALFASPGPHYTALVPTQLARLLDAGGSGADGFAAIVLGGARLDDRLRERAAHAGVRVVSAYGMSETASGCVYEGVPLDGVRVRLGDGDRVEIAGDVLAHGYRLRPELTAEAFSGGWFRTSDVGRLHDDGRLEVLGRADDVINTGGVKVPAGSVERVLATHAGVRAACVVALPDPEWGQIVAAAVVPEGPEPSAEELKALVREALGAPGVPKRLAFVAELPLIGPGKVDRAAVRSTLRG</sequence>
<evidence type="ECO:0000313" key="3">
    <source>
        <dbReference type="EMBL" id="PXY37797.1"/>
    </source>
</evidence>
<evidence type="ECO:0000313" key="4">
    <source>
        <dbReference type="Proteomes" id="UP000247892"/>
    </source>
</evidence>
<dbReference type="NCBIfam" id="NF005877">
    <property type="entry name" value="PRK07824.1"/>
    <property type="match status" value="1"/>
</dbReference>
<name>A0A318LT51_9PSEU</name>
<comment type="caution">
    <text evidence="3">The sequence shown here is derived from an EMBL/GenBank/DDBJ whole genome shotgun (WGS) entry which is preliminary data.</text>
</comment>